<evidence type="ECO:0000313" key="2">
    <source>
        <dbReference type="EMBL" id="SIS45834.1"/>
    </source>
</evidence>
<dbReference type="RefSeq" id="WP_068442048.1">
    <property type="nucleotide sequence ID" value="NZ_CAJWBH010000003.1"/>
</dbReference>
<evidence type="ECO:0000313" key="3">
    <source>
        <dbReference type="Proteomes" id="UP000185639"/>
    </source>
</evidence>
<reference evidence="3" key="1">
    <citation type="submission" date="2017-01" db="EMBL/GenBank/DDBJ databases">
        <authorList>
            <person name="Varghese N."/>
            <person name="Submissions S."/>
        </authorList>
    </citation>
    <scope>NUCLEOTIDE SEQUENCE [LARGE SCALE GENOMIC DNA]</scope>
    <source>
        <strain evidence="3">DSM 24913</strain>
    </source>
</reference>
<accession>A0A1N7J952</accession>
<dbReference type="SUPFAM" id="SSF54637">
    <property type="entry name" value="Thioesterase/thiol ester dehydrase-isomerase"/>
    <property type="match status" value="2"/>
</dbReference>
<dbReference type="STRING" id="484498.SAMN05421686_101496"/>
<sequence>MYHATRIELKKLPSVANHTVRSAFSRNTNIRNPELPNMDAVIYGHVPSKKNVKDYASICGFDTKSEFLPITYPHVAAFKLHMELMLHRTFPLGIMGMVHVANKITQHRGIKLGEALDVRAFFAGSNRTHKGLEVSLRTEIRIGMELVWEGLSTYLALLPSKGIEKKEAEQLLPENPEYSESETWTLPSNLGLKYGPVAGDPNPIHWGVIAAKAFGFKRHLAHGMWTKGRAAASVHKMLGSDAAEIYVEFKRPIFLPAKVELHSGKKGQEIDFEVAATRNDDVHLAGYIKAL</sequence>
<dbReference type="InterPro" id="IPR002539">
    <property type="entry name" value="MaoC-like_dom"/>
</dbReference>
<gene>
    <name evidence="2" type="ORF">SAMN05421686_101496</name>
</gene>
<protein>
    <submittedName>
        <fullName evidence="2">MaoC like domain-containing protein</fullName>
    </submittedName>
</protein>
<evidence type="ECO:0000259" key="1">
    <source>
        <dbReference type="Pfam" id="PF01575"/>
    </source>
</evidence>
<organism evidence="2 3">
    <name type="scientific">Thalassolituus maritimus</name>
    <dbReference type="NCBI Taxonomy" id="484498"/>
    <lineage>
        <taxon>Bacteria</taxon>
        <taxon>Pseudomonadati</taxon>
        <taxon>Pseudomonadota</taxon>
        <taxon>Gammaproteobacteria</taxon>
        <taxon>Oceanospirillales</taxon>
        <taxon>Oceanospirillaceae</taxon>
        <taxon>Thalassolituus</taxon>
    </lineage>
</organism>
<dbReference type="PANTHER" id="PTHR43841">
    <property type="entry name" value="3-HYDROXYACYL-THIOESTER DEHYDRATASE HTDX-RELATED"/>
    <property type="match status" value="1"/>
</dbReference>
<dbReference type="InterPro" id="IPR029069">
    <property type="entry name" value="HotDog_dom_sf"/>
</dbReference>
<dbReference type="PANTHER" id="PTHR43841:SF3">
    <property type="entry name" value="(3R)-HYDROXYACYL-ACP DEHYDRATASE SUBUNIT HADB"/>
    <property type="match status" value="1"/>
</dbReference>
<dbReference type="Gene3D" id="3.10.129.10">
    <property type="entry name" value="Hotdog Thioesterase"/>
    <property type="match status" value="1"/>
</dbReference>
<dbReference type="Proteomes" id="UP000185639">
    <property type="component" value="Unassembled WGS sequence"/>
</dbReference>
<keyword evidence="3" id="KW-1185">Reference proteome</keyword>
<dbReference type="OrthoDB" id="9774179at2"/>
<dbReference type="Pfam" id="PF01575">
    <property type="entry name" value="MaoC_dehydratas"/>
    <property type="match status" value="1"/>
</dbReference>
<dbReference type="AlphaFoldDB" id="A0A1N7J952"/>
<name>A0A1N7J952_9GAMM</name>
<feature type="domain" description="MaoC-like" evidence="1">
    <location>
        <begin position="193"/>
        <end position="274"/>
    </location>
</feature>
<proteinExistence type="predicted"/>
<dbReference type="EMBL" id="FTOH01000001">
    <property type="protein sequence ID" value="SIS45834.1"/>
    <property type="molecule type" value="Genomic_DNA"/>
</dbReference>